<dbReference type="GO" id="GO:0030246">
    <property type="term" value="F:carbohydrate binding"/>
    <property type="evidence" value="ECO:0007669"/>
    <property type="project" value="InterPro"/>
</dbReference>
<dbReference type="GO" id="GO:0003824">
    <property type="term" value="F:catalytic activity"/>
    <property type="evidence" value="ECO:0007669"/>
    <property type="project" value="InterPro"/>
</dbReference>
<keyword evidence="3" id="KW-1185">Reference proteome</keyword>
<accession>A0A5D2M992</accession>
<evidence type="ECO:0000313" key="3">
    <source>
        <dbReference type="Proteomes" id="UP000322667"/>
    </source>
</evidence>
<sequence length="533" mass="61139">MPSQGVKLYVQDKHVVLDNGILQVTISNPDGIVTAIQYNGIDNLLAVENQEADRGYWDLVWNLAGSKGTKGKFDKIEATSFEVIVENEDQVELSFSRKWDPSLEGKIVPLNIEKRFIMLRNSSGFYTYAIYEHLKEWPAFNLDRFRVAFKLRKDKFHYMAMADNRQRYMPLPDDRLPYRSQTLAYPEAVLLVDPMETEFRGEVDDKYQYSCENKDNRVHGWICNDPPVGFWQITPSDEFRSAGPHKQNLTSHVGPTTLAVMHSVHYSGEDLILKFGSNEAWKKVFGPIFIYLNSLSDAGGNPLSLWEDAKQQMRIEVQDWPYTFPASQDFPQSHQRGNVSGRLLVKDRYVCKDDIPANGAYMGLAPPGDVGSWQSEVKGYQFWTRADEDGYFCINNIWTGDYNLYAWVPGFIGDYKYDVIITPSGMIYTWVILYMSRQEMALHCGKSESRIALLQNSTFLIRVRCLSTGYMLTILTDLGSMGYGKDMQIYILIEIWFTQLGLVTIQKTGFLLRSPERMMTTHIKELHGKSSSN</sequence>
<dbReference type="InterPro" id="IPR010325">
    <property type="entry name" value="Rhamnogal_lyase"/>
</dbReference>
<dbReference type="Gene3D" id="2.60.40.1120">
    <property type="entry name" value="Carboxypeptidase-like, regulatory domain"/>
    <property type="match status" value="1"/>
</dbReference>
<evidence type="ECO:0000313" key="2">
    <source>
        <dbReference type="EMBL" id="TYH87854.1"/>
    </source>
</evidence>
<dbReference type="FunFam" id="2.60.40.1120:FF:000033">
    <property type="entry name" value="Rhamnogalacturonate lyase B"/>
    <property type="match status" value="1"/>
</dbReference>
<dbReference type="Pfam" id="PF14686">
    <property type="entry name" value="fn3_3"/>
    <property type="match status" value="1"/>
</dbReference>
<dbReference type="InterPro" id="IPR013784">
    <property type="entry name" value="Carb-bd-like_fold"/>
</dbReference>
<organism evidence="2 3">
    <name type="scientific">Gossypium tomentosum</name>
    <name type="common">Hawaiian cotton</name>
    <name type="synonym">Gossypium sandvicense</name>
    <dbReference type="NCBI Taxonomy" id="34277"/>
    <lineage>
        <taxon>Eukaryota</taxon>
        <taxon>Viridiplantae</taxon>
        <taxon>Streptophyta</taxon>
        <taxon>Embryophyta</taxon>
        <taxon>Tracheophyta</taxon>
        <taxon>Spermatophyta</taxon>
        <taxon>Magnoliopsida</taxon>
        <taxon>eudicotyledons</taxon>
        <taxon>Gunneridae</taxon>
        <taxon>Pentapetalae</taxon>
        <taxon>rosids</taxon>
        <taxon>malvids</taxon>
        <taxon>Malvales</taxon>
        <taxon>Malvaceae</taxon>
        <taxon>Malvoideae</taxon>
        <taxon>Gossypium</taxon>
    </lineage>
</organism>
<dbReference type="AlphaFoldDB" id="A0A5D2M992"/>
<dbReference type="EMBL" id="CM017623">
    <property type="protein sequence ID" value="TYH87854.1"/>
    <property type="molecule type" value="Genomic_DNA"/>
</dbReference>
<protein>
    <recommendedName>
        <fullName evidence="1">Rhamnogalacturonan lyase domain-containing protein</fullName>
    </recommendedName>
</protein>
<dbReference type="SUPFAM" id="SSF49452">
    <property type="entry name" value="Starch-binding domain-like"/>
    <property type="match status" value="1"/>
</dbReference>
<dbReference type="SUPFAM" id="SSF74650">
    <property type="entry name" value="Galactose mutarotase-like"/>
    <property type="match status" value="1"/>
</dbReference>
<dbReference type="GO" id="GO:0005975">
    <property type="term" value="P:carbohydrate metabolic process"/>
    <property type="evidence" value="ECO:0007669"/>
    <property type="project" value="InterPro"/>
</dbReference>
<evidence type="ECO:0000259" key="1">
    <source>
        <dbReference type="Pfam" id="PF14686"/>
    </source>
</evidence>
<reference evidence="2 3" key="1">
    <citation type="submission" date="2019-07" db="EMBL/GenBank/DDBJ databases">
        <title>WGS assembly of Gossypium tomentosum.</title>
        <authorList>
            <person name="Chen Z.J."/>
            <person name="Sreedasyam A."/>
            <person name="Ando A."/>
            <person name="Song Q."/>
            <person name="De L."/>
            <person name="Hulse-Kemp A."/>
            <person name="Ding M."/>
            <person name="Ye W."/>
            <person name="Kirkbride R."/>
            <person name="Jenkins J."/>
            <person name="Plott C."/>
            <person name="Lovell J."/>
            <person name="Lin Y.-M."/>
            <person name="Vaughn R."/>
            <person name="Liu B."/>
            <person name="Li W."/>
            <person name="Simpson S."/>
            <person name="Scheffler B."/>
            <person name="Saski C."/>
            <person name="Grover C."/>
            <person name="Hu G."/>
            <person name="Conover J."/>
            <person name="Carlson J."/>
            <person name="Shu S."/>
            <person name="Boston L."/>
            <person name="Williams M."/>
            <person name="Peterson D."/>
            <person name="Mcgee K."/>
            <person name="Jones D."/>
            <person name="Wendel J."/>
            <person name="Stelly D."/>
            <person name="Grimwood J."/>
            <person name="Schmutz J."/>
        </authorList>
    </citation>
    <scope>NUCLEOTIDE SEQUENCE [LARGE SCALE GENOMIC DNA]</scope>
    <source>
        <strain evidence="2">7179.01</strain>
    </source>
</reference>
<dbReference type="PANTHER" id="PTHR32018:SF1">
    <property type="entry name" value="RHAMNOGALACTURONAN ENDOLYASE"/>
    <property type="match status" value="1"/>
</dbReference>
<dbReference type="CDD" id="cd10320">
    <property type="entry name" value="RGL4_N"/>
    <property type="match status" value="1"/>
</dbReference>
<dbReference type="InterPro" id="IPR011013">
    <property type="entry name" value="Gal_mutarotase_sf_dom"/>
</dbReference>
<name>A0A5D2M992_GOSTO</name>
<dbReference type="Proteomes" id="UP000322667">
    <property type="component" value="Chromosome D01"/>
</dbReference>
<dbReference type="CDD" id="cd10316">
    <property type="entry name" value="RGL4_M"/>
    <property type="match status" value="1"/>
</dbReference>
<dbReference type="InterPro" id="IPR014718">
    <property type="entry name" value="GH-type_carb-bd"/>
</dbReference>
<dbReference type="InterPro" id="IPR051850">
    <property type="entry name" value="Polysacch_Lyase_4"/>
</dbReference>
<gene>
    <name evidence="2" type="ORF">ES332_D01G148400v1</name>
</gene>
<dbReference type="PANTHER" id="PTHR32018">
    <property type="entry name" value="RHAMNOGALACTURONATE LYASE FAMILY PROTEIN"/>
    <property type="match status" value="1"/>
</dbReference>
<dbReference type="Gene3D" id="2.70.98.10">
    <property type="match status" value="1"/>
</dbReference>
<dbReference type="Pfam" id="PF06045">
    <property type="entry name" value="Rhamnogal_lyase"/>
    <property type="match status" value="1"/>
</dbReference>
<proteinExistence type="predicted"/>
<dbReference type="InterPro" id="IPR029413">
    <property type="entry name" value="RG-lyase_II"/>
</dbReference>
<feature type="domain" description="Rhamnogalacturonan lyase" evidence="1">
    <location>
        <begin position="358"/>
        <end position="423"/>
    </location>
</feature>